<dbReference type="PANTHER" id="PTHR23321">
    <property type="entry name" value="RIBOSOMAL PROTEIN S15, BACTERIAL AND ORGANELLAR"/>
    <property type="match status" value="1"/>
</dbReference>
<dbReference type="PANTHER" id="PTHR23321:SF26">
    <property type="entry name" value="SMALL RIBOSOMAL SUBUNIT PROTEIN US15M"/>
    <property type="match status" value="1"/>
</dbReference>
<name>A0A9P5SQW3_9FUNG</name>
<dbReference type="Proteomes" id="UP000696485">
    <property type="component" value="Unassembled WGS sequence"/>
</dbReference>
<dbReference type="InterPro" id="IPR009068">
    <property type="entry name" value="uS15_NS1_RNA-bd_sf"/>
</dbReference>
<evidence type="ECO:0000256" key="2">
    <source>
        <dbReference type="ARBA" id="ARBA00022980"/>
    </source>
</evidence>
<dbReference type="SMART" id="SM01387">
    <property type="entry name" value="Ribosomal_S15"/>
    <property type="match status" value="1"/>
</dbReference>
<feature type="region of interest" description="Disordered" evidence="4">
    <location>
        <begin position="97"/>
        <end position="136"/>
    </location>
</feature>
<organism evidence="5 6">
    <name type="scientific">Podila minutissima</name>
    <dbReference type="NCBI Taxonomy" id="64525"/>
    <lineage>
        <taxon>Eukaryota</taxon>
        <taxon>Fungi</taxon>
        <taxon>Fungi incertae sedis</taxon>
        <taxon>Mucoromycota</taxon>
        <taxon>Mortierellomycotina</taxon>
        <taxon>Mortierellomycetes</taxon>
        <taxon>Mortierellales</taxon>
        <taxon>Mortierellaceae</taxon>
        <taxon>Podila</taxon>
    </lineage>
</organism>
<reference evidence="5" key="1">
    <citation type="journal article" date="2020" name="Fungal Divers.">
        <title>Resolving the Mortierellaceae phylogeny through synthesis of multi-gene phylogenetics and phylogenomics.</title>
        <authorList>
            <person name="Vandepol N."/>
            <person name="Liber J."/>
            <person name="Desiro A."/>
            <person name="Na H."/>
            <person name="Kennedy M."/>
            <person name="Barry K."/>
            <person name="Grigoriev I.V."/>
            <person name="Miller A.N."/>
            <person name="O'Donnell K."/>
            <person name="Stajich J.E."/>
            <person name="Bonito G."/>
        </authorList>
    </citation>
    <scope>NUCLEOTIDE SEQUENCE</scope>
    <source>
        <strain evidence="5">NVP1</strain>
    </source>
</reference>
<proteinExistence type="inferred from homology"/>
<keyword evidence="3" id="KW-0687">Ribonucleoprotein</keyword>
<dbReference type="InterPro" id="IPR000589">
    <property type="entry name" value="Ribosomal_uS15"/>
</dbReference>
<dbReference type="GO" id="GO:0005840">
    <property type="term" value="C:ribosome"/>
    <property type="evidence" value="ECO:0007669"/>
    <property type="project" value="UniProtKB-KW"/>
</dbReference>
<comment type="similarity">
    <text evidence="1">Belongs to the universal ribosomal protein uS15 family.</text>
</comment>
<comment type="caution">
    <text evidence="5">The sequence shown here is derived from an EMBL/GenBank/DDBJ whole genome shotgun (WGS) entry which is preliminary data.</text>
</comment>
<evidence type="ECO:0000256" key="4">
    <source>
        <dbReference type="SAM" id="MobiDB-lite"/>
    </source>
</evidence>
<dbReference type="CDD" id="cd00353">
    <property type="entry name" value="Ribosomal_S15p_S13e"/>
    <property type="match status" value="1"/>
</dbReference>
<evidence type="ECO:0008006" key="7">
    <source>
        <dbReference type="Google" id="ProtNLM"/>
    </source>
</evidence>
<dbReference type="GO" id="GO:0005737">
    <property type="term" value="C:cytoplasm"/>
    <property type="evidence" value="ECO:0007669"/>
    <property type="project" value="UniProtKB-ARBA"/>
</dbReference>
<feature type="compositionally biased region" description="Low complexity" evidence="4">
    <location>
        <begin position="112"/>
        <end position="136"/>
    </location>
</feature>
<evidence type="ECO:0000256" key="3">
    <source>
        <dbReference type="ARBA" id="ARBA00023274"/>
    </source>
</evidence>
<dbReference type="EMBL" id="JAAAUY010000063">
    <property type="protein sequence ID" value="KAF9336353.1"/>
    <property type="molecule type" value="Genomic_DNA"/>
</dbReference>
<dbReference type="Pfam" id="PF00312">
    <property type="entry name" value="Ribosomal_S15"/>
    <property type="match status" value="1"/>
</dbReference>
<dbReference type="Gene3D" id="1.10.287.10">
    <property type="entry name" value="S15/NS1, RNA-binding"/>
    <property type="match status" value="1"/>
</dbReference>
<dbReference type="GO" id="GO:0003735">
    <property type="term" value="F:structural constituent of ribosome"/>
    <property type="evidence" value="ECO:0007669"/>
    <property type="project" value="InterPro"/>
</dbReference>
<evidence type="ECO:0000313" key="6">
    <source>
        <dbReference type="Proteomes" id="UP000696485"/>
    </source>
</evidence>
<accession>A0A9P5SQW3</accession>
<dbReference type="GO" id="GO:0006412">
    <property type="term" value="P:translation"/>
    <property type="evidence" value="ECO:0007669"/>
    <property type="project" value="InterPro"/>
</dbReference>
<dbReference type="InterPro" id="IPR005290">
    <property type="entry name" value="Ribosomal_uS15_bac-type"/>
</dbReference>
<gene>
    <name evidence="5" type="ORF">BG006_008973</name>
</gene>
<evidence type="ECO:0000256" key="1">
    <source>
        <dbReference type="ARBA" id="ARBA00008434"/>
    </source>
</evidence>
<dbReference type="PROSITE" id="PS00362">
    <property type="entry name" value="RIBOSOMAL_S15"/>
    <property type="match status" value="1"/>
</dbReference>
<protein>
    <recommendedName>
        <fullName evidence="7">30S ribosomal protein S15, chloroplastic</fullName>
    </recommendedName>
</protein>
<keyword evidence="2" id="KW-0689">Ribosomal protein</keyword>
<dbReference type="AlphaFoldDB" id="A0A9P5SQW3"/>
<evidence type="ECO:0000313" key="5">
    <source>
        <dbReference type="EMBL" id="KAF9336353.1"/>
    </source>
</evidence>
<sequence>MFGLRTALPGARSMVVSAKTPASTFHTSASALAKPRRSRKDIVIQVRKNNLQKQEKKRLDFENSTPDYVIGNQTEFTQSLLRPHTVFQAPLAAIKPEASGSSEDKAIEGEASSESSTSSSKPFSFSSSPLSPSIFSTSRTPLVVSTSKPSGYQHFLKQDEANLIFETVPQVQVQELMLRSSLVNEKLQLPIEKQKAELVRRITALENGNAKQITLENVRRAREAFQRTDGDTGSPEVQAAIMTVRIQNLNNHVLNNKKDKHNYRRLRMLIHQRQTVLKYLKKSDPDRYHICLDRLGLEPRAIEDEIVV</sequence>
<dbReference type="SUPFAM" id="SSF47060">
    <property type="entry name" value="S15/NS1 RNA-binding domain"/>
    <property type="match status" value="1"/>
</dbReference>
<dbReference type="HAMAP" id="MF_01343_B">
    <property type="entry name" value="Ribosomal_uS15_B"/>
    <property type="match status" value="1"/>
</dbReference>
<dbReference type="GO" id="GO:1990904">
    <property type="term" value="C:ribonucleoprotein complex"/>
    <property type="evidence" value="ECO:0007669"/>
    <property type="project" value="UniProtKB-KW"/>
</dbReference>
<keyword evidence="6" id="KW-1185">Reference proteome</keyword>
<dbReference type="NCBIfam" id="TIGR00952">
    <property type="entry name" value="S15_bact"/>
    <property type="match status" value="1"/>
</dbReference>